<dbReference type="Gene3D" id="3.40.50.2000">
    <property type="entry name" value="Glycogen Phosphorylase B"/>
    <property type="match status" value="2"/>
</dbReference>
<evidence type="ECO:0000313" key="5">
    <source>
        <dbReference type="Proteomes" id="UP000324907"/>
    </source>
</evidence>
<dbReference type="Proteomes" id="UP000324907">
    <property type="component" value="Unassembled WGS sequence"/>
</dbReference>
<feature type="compositionally biased region" description="Acidic residues" evidence="1">
    <location>
        <begin position="280"/>
        <end position="300"/>
    </location>
</feature>
<dbReference type="AlphaFoldDB" id="A0A5A8DB31"/>
<feature type="region of interest" description="Disordered" evidence="1">
    <location>
        <begin position="1"/>
        <end position="25"/>
    </location>
</feature>
<evidence type="ECO:0000256" key="1">
    <source>
        <dbReference type="SAM" id="MobiDB-lite"/>
    </source>
</evidence>
<name>A0A5A8DB31_CAFRO</name>
<keyword evidence="2" id="KW-0812">Transmembrane</keyword>
<dbReference type="PANTHER" id="PTHR45947">
    <property type="entry name" value="SULFOQUINOVOSYL TRANSFERASE SQD2"/>
    <property type="match status" value="1"/>
</dbReference>
<organism evidence="4 5">
    <name type="scientific">Cafeteria roenbergensis</name>
    <name type="common">Marine flagellate</name>
    <dbReference type="NCBI Taxonomy" id="33653"/>
    <lineage>
        <taxon>Eukaryota</taxon>
        <taxon>Sar</taxon>
        <taxon>Stramenopiles</taxon>
        <taxon>Bigyra</taxon>
        <taxon>Opalozoa</taxon>
        <taxon>Bicosoecida</taxon>
        <taxon>Cafeteriaceae</taxon>
        <taxon>Cafeteria</taxon>
    </lineage>
</organism>
<dbReference type="InterPro" id="IPR050194">
    <property type="entry name" value="Glycosyltransferase_grp1"/>
</dbReference>
<comment type="caution">
    <text evidence="4">The sequence shown here is derived from an EMBL/GenBank/DDBJ whole genome shotgun (WGS) entry which is preliminary data.</text>
</comment>
<reference evidence="4 5" key="1">
    <citation type="submission" date="2019-07" db="EMBL/GenBank/DDBJ databases">
        <title>Genomes of Cafeteria roenbergensis.</title>
        <authorList>
            <person name="Fischer M.G."/>
            <person name="Hackl T."/>
            <person name="Roman M."/>
        </authorList>
    </citation>
    <scope>NUCLEOTIDE SEQUENCE [LARGE SCALE GENOMIC DNA]</scope>
    <source>
        <strain evidence="4 5">RCC970-E3</strain>
    </source>
</reference>
<feature type="compositionally biased region" description="Low complexity" evidence="1">
    <location>
        <begin position="48"/>
        <end position="60"/>
    </location>
</feature>
<evidence type="ECO:0000259" key="3">
    <source>
        <dbReference type="Pfam" id="PF13439"/>
    </source>
</evidence>
<dbReference type="PANTHER" id="PTHR45947:SF3">
    <property type="entry name" value="SULFOQUINOVOSYL TRANSFERASE SQD2"/>
    <property type="match status" value="1"/>
</dbReference>
<dbReference type="Pfam" id="PF13692">
    <property type="entry name" value="Glyco_trans_1_4"/>
    <property type="match status" value="1"/>
</dbReference>
<feature type="compositionally biased region" description="Low complexity" evidence="1">
    <location>
        <begin position="164"/>
        <end position="173"/>
    </location>
</feature>
<feature type="compositionally biased region" description="Acidic residues" evidence="1">
    <location>
        <begin position="102"/>
        <end position="149"/>
    </location>
</feature>
<feature type="region of interest" description="Disordered" evidence="1">
    <location>
        <begin position="188"/>
        <end position="222"/>
    </location>
</feature>
<sequence>MRSGFARSADASGSAGEGPSRAEEEAALAVVAGTTVFEGFGAWGCANSSTSSTSSTSSSTADRATCSGVARGARPAASDVRSSAGDSTREGHESDAGSDAGSDAESDVESEEESDVDLEAGSVDESDGSGSDDESDAEEDDVTEDDGADDAVTSGSPSHQSLPAAAPGQATADAETAAALFGVPLRTSATSASAAAAAGAEPCPNEEEEEEDDDDEAAGIADGTAALSGACDRLSGRRPLVRDWTLFDYGFDSEAEWVEVREAEGRAKAGRAGGETACDGNDDDDDDEDDDDEEDEDEDGINNGGGEGSGLPSGSAGHTSSAGRAVEKAGGAAYDFGDGWLCGDDEVEYDGEDDAAADDDVGDDEDGEDVDDGDVGGAPSTASGGAVPGEHAPGSAGAATDGSATLVYGKCAPVVAGFLRSALPTSAPRDALLAELRLRALDPVWPTSASYAGVPGADAAAVSGRSDEAKPWLTSAPRGSLLFKTRFGGVPLDGETDGPAGSAADAAASGAARAASKAAGSVGPGDSPAGRRDGPATFPSTLRSALARAIDGTTAAINAVATAFLILPIGIYIFARTAFVMLGSMFRSSPTLEMLESARKVGGAMPPAGVPVLPRARILLASDAVPPKLDGVAVFSKHACRELTAKGHTVHVLTSVPGEERIEGCEVTRLFGIRPQYYPEHSLTVPMPWDLPIVFARVRPHCVHLMDASMFLSGSLSFFCWLFEIPCVMSHHTRIDMYATYILPGIGSLVPNTLMYLYRRLTTGFAPTNLAVCTSLANQMVDHFGCRPHRVAIWHSGTDTRSFNPKLRSDETRLEILSAPDVDQEEAEAAAKAAGKAAPRRPAPADLPIVLYVGRIAPEKDVDIIADMARLVNPPDRPPRCRIAVVGKGPTMPALRESLRGTGVALLGPRYNKDLQLHYAAADVFLTTCTTEAFCLVGLEAMASGLPVVGPDSGGVMELFDEGVEGLFYKPRSAADAARAVVEAIEKHGAAKTDCPMRLAARAKVEAQSWELTYRQAAFWYRDQILAY</sequence>
<feature type="region of interest" description="Disordered" evidence="1">
    <location>
        <begin position="517"/>
        <end position="538"/>
    </location>
</feature>
<feature type="compositionally biased region" description="Gly residues" evidence="1">
    <location>
        <begin position="302"/>
        <end position="311"/>
    </location>
</feature>
<dbReference type="InterPro" id="IPR028098">
    <property type="entry name" value="Glyco_trans_4-like_N"/>
</dbReference>
<evidence type="ECO:0000313" key="4">
    <source>
        <dbReference type="EMBL" id="KAA0162119.1"/>
    </source>
</evidence>
<dbReference type="Pfam" id="PF13439">
    <property type="entry name" value="Glyco_transf_4"/>
    <property type="match status" value="1"/>
</dbReference>
<feature type="region of interest" description="Disordered" evidence="1">
    <location>
        <begin position="340"/>
        <end position="400"/>
    </location>
</feature>
<evidence type="ECO:0000256" key="2">
    <source>
        <dbReference type="SAM" id="Phobius"/>
    </source>
</evidence>
<dbReference type="GO" id="GO:0016757">
    <property type="term" value="F:glycosyltransferase activity"/>
    <property type="evidence" value="ECO:0007669"/>
    <property type="project" value="TreeGrafter"/>
</dbReference>
<keyword evidence="2" id="KW-0472">Membrane</keyword>
<feature type="compositionally biased region" description="Low complexity" evidence="1">
    <location>
        <begin position="188"/>
        <end position="203"/>
    </location>
</feature>
<dbReference type="SUPFAM" id="SSF53756">
    <property type="entry name" value="UDP-Glycosyltransferase/glycogen phosphorylase"/>
    <property type="match status" value="1"/>
</dbReference>
<feature type="transmembrane region" description="Helical" evidence="2">
    <location>
        <begin position="738"/>
        <end position="758"/>
    </location>
</feature>
<feature type="compositionally biased region" description="Acidic residues" evidence="1">
    <location>
        <begin position="204"/>
        <end position="217"/>
    </location>
</feature>
<feature type="region of interest" description="Disordered" evidence="1">
    <location>
        <begin position="42"/>
        <end position="173"/>
    </location>
</feature>
<proteinExistence type="predicted"/>
<feature type="domain" description="Glycosyltransferase subfamily 4-like N-terminal" evidence="3">
    <location>
        <begin position="630"/>
        <end position="800"/>
    </location>
</feature>
<dbReference type="EMBL" id="VLTL01000085">
    <property type="protein sequence ID" value="KAA0162119.1"/>
    <property type="molecule type" value="Genomic_DNA"/>
</dbReference>
<protein>
    <recommendedName>
        <fullName evidence="3">Glycosyltransferase subfamily 4-like N-terminal domain-containing protein</fullName>
    </recommendedName>
</protein>
<feature type="compositionally biased region" description="Acidic residues" evidence="1">
    <location>
        <begin position="343"/>
        <end position="374"/>
    </location>
</feature>
<accession>A0A5A8DB31</accession>
<feature type="transmembrane region" description="Helical" evidence="2">
    <location>
        <begin position="555"/>
        <end position="575"/>
    </location>
</feature>
<feature type="region of interest" description="Disordered" evidence="1">
    <location>
        <begin position="264"/>
        <end position="326"/>
    </location>
</feature>
<gene>
    <name evidence="4" type="ORF">FNF28_04823</name>
</gene>
<keyword evidence="2" id="KW-1133">Transmembrane helix</keyword>